<proteinExistence type="inferred from homology"/>
<dbReference type="PANTHER" id="PTHR20914:SF9">
    <property type="entry name" value="COILED, ISOFORM A"/>
    <property type="match status" value="1"/>
</dbReference>
<feature type="domain" description="UPAR/Ly6" evidence="7">
    <location>
        <begin position="119"/>
        <end position="172"/>
    </location>
</feature>
<keyword evidence="9" id="KW-1185">Reference proteome</keyword>
<dbReference type="GeneID" id="129343553"/>
<dbReference type="CDD" id="cd23572">
    <property type="entry name" value="TFP_LU_ECD_PINLYP_rpt2"/>
    <property type="match status" value="1"/>
</dbReference>
<dbReference type="AlphaFoldDB" id="A0AA97LHQ0"/>
<comment type="subcellular location">
    <subcellularLocation>
        <location evidence="1">Secreted</location>
    </subcellularLocation>
</comment>
<feature type="chain" id="PRO_5041732600" evidence="6">
    <location>
        <begin position="24"/>
        <end position="231"/>
    </location>
</feature>
<evidence type="ECO:0000256" key="5">
    <source>
        <dbReference type="ARBA" id="ARBA00023157"/>
    </source>
</evidence>
<dbReference type="InterPro" id="IPR045860">
    <property type="entry name" value="Snake_toxin-like_sf"/>
</dbReference>
<dbReference type="PANTHER" id="PTHR20914">
    <property type="entry name" value="LY6/PLAUR DOMAIN-CONTAINING PROTEIN 8"/>
    <property type="match status" value="1"/>
</dbReference>
<keyword evidence="6" id="KW-0732">Signal</keyword>
<evidence type="ECO:0000259" key="8">
    <source>
        <dbReference type="Pfam" id="PF02988"/>
    </source>
</evidence>
<evidence type="ECO:0000256" key="4">
    <source>
        <dbReference type="ARBA" id="ARBA00023005"/>
    </source>
</evidence>
<dbReference type="InterPro" id="IPR050918">
    <property type="entry name" value="CNF-like_PLA2_Inhibitor"/>
</dbReference>
<sequence>MMRTSVTLFIFAVLLAVAKPGFAIQCRTCTGINLDCFGSLMNCASEYDICGSLFIEATLLGKTVTTTKRSCTTQKSCVPGDIFMHLANGYLETGSSICCTTDDCNAANLTVPARNETLNGIQCPYCVAEGSQTCKDETINCTGLETQCFTRQIGSITHKGCASKSFCANSQSIVITEKLYTVISSQWISCKAASEEQDVPGRASKVLQSTQIYLQIFVGFLIANSFFQCLF</sequence>
<dbReference type="GO" id="GO:0005576">
    <property type="term" value="C:extracellular region"/>
    <property type="evidence" value="ECO:0007669"/>
    <property type="project" value="UniProtKB-SubCell"/>
</dbReference>
<dbReference type="KEGG" id="emc:129343553"/>
<dbReference type="Pfam" id="PF02988">
    <property type="entry name" value="PLA2_inh"/>
    <property type="match status" value="1"/>
</dbReference>
<keyword evidence="5" id="KW-1015">Disulfide bond</keyword>
<dbReference type="Proteomes" id="UP001190640">
    <property type="component" value="Chromosome 15"/>
</dbReference>
<organism evidence="9 10">
    <name type="scientific">Eublepharis macularius</name>
    <name type="common">Leopard gecko</name>
    <name type="synonym">Cyrtodactylus macularius</name>
    <dbReference type="NCBI Taxonomy" id="481883"/>
    <lineage>
        <taxon>Eukaryota</taxon>
        <taxon>Metazoa</taxon>
        <taxon>Chordata</taxon>
        <taxon>Craniata</taxon>
        <taxon>Vertebrata</taxon>
        <taxon>Euteleostomi</taxon>
        <taxon>Lepidosauria</taxon>
        <taxon>Squamata</taxon>
        <taxon>Bifurcata</taxon>
        <taxon>Gekkota</taxon>
        <taxon>Eublepharidae</taxon>
        <taxon>Eublepharinae</taxon>
        <taxon>Eublepharis</taxon>
    </lineage>
</organism>
<evidence type="ECO:0000259" key="7">
    <source>
        <dbReference type="Pfam" id="PF00021"/>
    </source>
</evidence>
<protein>
    <submittedName>
        <fullName evidence="10">Phospholipase A2 inhibitor and Ly6/PLAUR domain-containing protein-like</fullName>
    </submittedName>
</protein>
<evidence type="ECO:0000313" key="10">
    <source>
        <dbReference type="RefSeq" id="XP_054855796.1"/>
    </source>
</evidence>
<name>A0AA97LHQ0_EUBMA</name>
<dbReference type="RefSeq" id="XP_054855796.1">
    <property type="nucleotide sequence ID" value="XM_054999821.1"/>
</dbReference>
<evidence type="ECO:0000313" key="9">
    <source>
        <dbReference type="Proteomes" id="UP001190640"/>
    </source>
</evidence>
<dbReference type="GO" id="GO:0019834">
    <property type="term" value="F:phospholipase A2 inhibitor activity"/>
    <property type="evidence" value="ECO:0007669"/>
    <property type="project" value="UniProtKB-KW"/>
</dbReference>
<feature type="domain" description="Phospholipase A2 inhibitor N-terminal" evidence="8">
    <location>
        <begin position="25"/>
        <end position="105"/>
    </location>
</feature>
<keyword evidence="4 10" id="KW-0593">Phospholipase A2 inhibitor</keyword>
<dbReference type="InterPro" id="IPR004126">
    <property type="entry name" value="PLipase_A2_inh_N"/>
</dbReference>
<accession>A0AA97LHQ0</accession>
<dbReference type="SUPFAM" id="SSF57302">
    <property type="entry name" value="Snake toxin-like"/>
    <property type="match status" value="2"/>
</dbReference>
<evidence type="ECO:0000256" key="6">
    <source>
        <dbReference type="SAM" id="SignalP"/>
    </source>
</evidence>
<reference evidence="10" key="1">
    <citation type="submission" date="2025-08" db="UniProtKB">
        <authorList>
            <consortium name="RefSeq"/>
        </authorList>
    </citation>
    <scope>IDENTIFICATION</scope>
    <source>
        <tissue evidence="10">Blood</tissue>
    </source>
</reference>
<dbReference type="InterPro" id="IPR016054">
    <property type="entry name" value="LY6_UPA_recep-like"/>
</dbReference>
<evidence type="ECO:0000256" key="1">
    <source>
        <dbReference type="ARBA" id="ARBA00004613"/>
    </source>
</evidence>
<gene>
    <name evidence="10" type="primary">LOC129343553</name>
</gene>
<dbReference type="Gene3D" id="2.10.60.10">
    <property type="entry name" value="CD59"/>
    <property type="match status" value="2"/>
</dbReference>
<comment type="similarity">
    <text evidence="2">Belongs to the CNF-like-inhibitor family.</text>
</comment>
<keyword evidence="3" id="KW-0964">Secreted</keyword>
<evidence type="ECO:0000256" key="2">
    <source>
        <dbReference type="ARBA" id="ARBA00006570"/>
    </source>
</evidence>
<evidence type="ECO:0000256" key="3">
    <source>
        <dbReference type="ARBA" id="ARBA00022525"/>
    </source>
</evidence>
<feature type="signal peptide" evidence="6">
    <location>
        <begin position="1"/>
        <end position="23"/>
    </location>
</feature>
<dbReference type="Pfam" id="PF00021">
    <property type="entry name" value="UPAR_LY6"/>
    <property type="match status" value="1"/>
</dbReference>